<accession>A0A7S5UVE4</accession>
<proteinExistence type="predicted"/>
<reference evidence="1 2" key="1">
    <citation type="submission" date="2020-01" db="EMBL/GenBank/DDBJ databases">
        <title>Patterns of diversity and host range of bacteriophage communities associated with bean-nodulatin bacteria.</title>
        <authorList>
            <person name="Vann Cauwenberghe J."/>
            <person name="Santamaria R.I."/>
            <person name="Bustos P."/>
            <person name="Juarez S."/>
            <person name="Gonzalez V."/>
        </authorList>
    </citation>
    <scope>NUCLEOTIDE SEQUENCE [LARGE SCALE GENOMIC DNA]</scope>
</reference>
<name>A0A7S5UVE4_9CAUD</name>
<dbReference type="Proteomes" id="UP000629603">
    <property type="component" value="Segment"/>
</dbReference>
<protein>
    <submittedName>
        <fullName evidence="1">Uncharacterized protein</fullName>
    </submittedName>
</protein>
<sequence>MSDKITGHEFEILLTYDDKHRLVSVNTEILSLAKLGKPYYETTNLVDMDVHRIKIGAENSREIIVKSSILDEFWDHHLKSSGLDPEDHDVAKIEQWIHSRLNDPTVTSITFSPDCSLVTDGDAFWFDT</sequence>
<organism evidence="1 2">
    <name type="scientific">Rhizobium phage RHph_TM30</name>
    <dbReference type="NCBI Taxonomy" id="2509764"/>
    <lineage>
        <taxon>Viruses</taxon>
        <taxon>Duplodnaviria</taxon>
        <taxon>Heunggongvirae</taxon>
        <taxon>Uroviricota</taxon>
        <taxon>Caudoviricetes</taxon>
        <taxon>Kleczkowskaviridae</taxon>
        <taxon>Cuauhnahuacvirus</taxon>
        <taxon>Cuauhnahuacvirus TM30</taxon>
    </lineage>
</organism>
<gene>
    <name evidence="1" type="ORF">EVB93_146</name>
</gene>
<dbReference type="EMBL" id="MN988521">
    <property type="protein sequence ID" value="QIG71253.1"/>
    <property type="molecule type" value="Genomic_DNA"/>
</dbReference>
<evidence type="ECO:0000313" key="2">
    <source>
        <dbReference type="Proteomes" id="UP000629603"/>
    </source>
</evidence>
<keyword evidence="2" id="KW-1185">Reference proteome</keyword>
<evidence type="ECO:0000313" key="1">
    <source>
        <dbReference type="EMBL" id="QIG71253.1"/>
    </source>
</evidence>